<feature type="compositionally biased region" description="Low complexity" evidence="1">
    <location>
        <begin position="72"/>
        <end position="117"/>
    </location>
</feature>
<evidence type="ECO:0000313" key="3">
    <source>
        <dbReference type="EMBL" id="SEF45333.1"/>
    </source>
</evidence>
<dbReference type="EMBL" id="FNVD01000001">
    <property type="protein sequence ID" value="SEF45333.1"/>
    <property type="molecule type" value="Genomic_DNA"/>
</dbReference>
<evidence type="ECO:0000313" key="4">
    <source>
        <dbReference type="Proteomes" id="UP000236742"/>
    </source>
</evidence>
<keyword evidence="2" id="KW-1133">Transmembrane helix</keyword>
<keyword evidence="2" id="KW-0472">Membrane</keyword>
<evidence type="ECO:0000256" key="2">
    <source>
        <dbReference type="SAM" id="Phobius"/>
    </source>
</evidence>
<feature type="region of interest" description="Disordered" evidence="1">
    <location>
        <begin position="72"/>
        <end position="150"/>
    </location>
</feature>
<evidence type="ECO:0000256" key="1">
    <source>
        <dbReference type="SAM" id="MobiDB-lite"/>
    </source>
</evidence>
<keyword evidence="2" id="KW-0812">Transmembrane</keyword>
<sequence>MTNDSKDGKSNARHWQKAAAGGVVVAVLLMVFNGTGLVTALISGGVVAAVAGYILTRMVGDRDVAEMARAAQDAAEQMRDSATTTARATETEPSAPAEPQAATAAREATQAPQAPARISASPLVKPSKPLPGQQELAARKGTWRYQGAAT</sequence>
<feature type="transmembrane region" description="Helical" evidence="2">
    <location>
        <begin position="15"/>
        <end position="32"/>
    </location>
</feature>
<dbReference type="AlphaFoldDB" id="A0A1H5S3V8"/>
<dbReference type="Proteomes" id="UP000236742">
    <property type="component" value="Unassembled WGS sequence"/>
</dbReference>
<gene>
    <name evidence="3" type="ORF">SAMN05421751_101330</name>
</gene>
<proteinExistence type="predicted"/>
<keyword evidence="4" id="KW-1185">Reference proteome</keyword>
<accession>A0A1H5S3V8</accession>
<dbReference type="RefSeq" id="WP_104006356.1">
    <property type="nucleotide sequence ID" value="NZ_FNVD01000001.1"/>
</dbReference>
<reference evidence="3 4" key="1">
    <citation type="submission" date="2016-10" db="EMBL/GenBank/DDBJ databases">
        <authorList>
            <person name="de Groot N.N."/>
        </authorList>
    </citation>
    <scope>NUCLEOTIDE SEQUENCE [LARGE SCALE GENOMIC DNA]</scope>
    <source>
        <strain evidence="3 4">DSM 23413</strain>
    </source>
</reference>
<name>A0A1H5S3V8_9RHOB</name>
<dbReference type="OrthoDB" id="9807941at2"/>
<protein>
    <submittedName>
        <fullName evidence="3">Uncharacterized protein</fullName>
    </submittedName>
</protein>
<organism evidence="3 4">
    <name type="scientific">Jhaorihella thermophila</name>
    <dbReference type="NCBI Taxonomy" id="488547"/>
    <lineage>
        <taxon>Bacteria</taxon>
        <taxon>Pseudomonadati</taxon>
        <taxon>Pseudomonadota</taxon>
        <taxon>Alphaproteobacteria</taxon>
        <taxon>Rhodobacterales</taxon>
        <taxon>Paracoccaceae</taxon>
        <taxon>Jhaorihella</taxon>
    </lineage>
</organism>